<dbReference type="InterPro" id="IPR028889">
    <property type="entry name" value="USP"/>
</dbReference>
<keyword evidence="3" id="KW-0833">Ubl conjugation pathway</keyword>
<dbReference type="Gene3D" id="4.10.1000.10">
    <property type="entry name" value="Zinc finger, CCCH-type"/>
    <property type="match status" value="1"/>
</dbReference>
<dbReference type="InterPro" id="IPR000571">
    <property type="entry name" value="Znf_CCCH"/>
</dbReference>
<dbReference type="GeneID" id="20084349"/>
<evidence type="ECO:0000259" key="9">
    <source>
        <dbReference type="PROSITE" id="PS50158"/>
    </source>
</evidence>
<feature type="domain" description="USP" evidence="10">
    <location>
        <begin position="535"/>
        <end position="875"/>
    </location>
</feature>
<dbReference type="InterPro" id="IPR052398">
    <property type="entry name" value="Ubiquitin_hydrolase_53/54"/>
</dbReference>
<dbReference type="InterPro" id="IPR001394">
    <property type="entry name" value="Peptidase_C19_UCH"/>
</dbReference>
<evidence type="ECO:0000256" key="2">
    <source>
        <dbReference type="ARBA" id="ARBA00022771"/>
    </source>
</evidence>
<feature type="region of interest" description="Disordered" evidence="7">
    <location>
        <begin position="911"/>
        <end position="938"/>
    </location>
</feature>
<evidence type="ECO:0000256" key="3">
    <source>
        <dbReference type="ARBA" id="ARBA00022786"/>
    </source>
</evidence>
<dbReference type="EMBL" id="KI913964">
    <property type="protein sequence ID" value="ETW00756.1"/>
    <property type="molecule type" value="Genomic_DNA"/>
</dbReference>
<dbReference type="OrthoDB" id="205782at2759"/>
<feature type="region of interest" description="Disordered" evidence="7">
    <location>
        <begin position="346"/>
        <end position="424"/>
    </location>
</feature>
<dbReference type="Gene3D" id="3.90.70.10">
    <property type="entry name" value="Cysteine proteinases"/>
    <property type="match status" value="1"/>
</dbReference>
<dbReference type="PANTHER" id="PTHR22975">
    <property type="entry name" value="UBIQUITIN SPECIFIC PROTEINASE"/>
    <property type="match status" value="1"/>
</dbReference>
<keyword evidence="2 6" id="KW-0863">Zinc-finger</keyword>
<feature type="domain" description="CCHC-type" evidence="9">
    <location>
        <begin position="196"/>
        <end position="212"/>
    </location>
</feature>
<dbReference type="PANTHER" id="PTHR22975:SF9">
    <property type="entry name" value="ECHINUS SPLICE FORM 3"/>
    <property type="match status" value="1"/>
</dbReference>
<dbReference type="CDD" id="cd02257">
    <property type="entry name" value="Peptidase_C19"/>
    <property type="match status" value="1"/>
</dbReference>
<feature type="region of interest" description="Disordered" evidence="7">
    <location>
        <begin position="164"/>
        <end position="190"/>
    </location>
</feature>
<dbReference type="SUPFAM" id="SSF57756">
    <property type="entry name" value="Retrovirus zinc finger-like domains"/>
    <property type="match status" value="1"/>
</dbReference>
<evidence type="ECO:0000259" key="8">
    <source>
        <dbReference type="PROSITE" id="PS50103"/>
    </source>
</evidence>
<dbReference type="InterPro" id="IPR036875">
    <property type="entry name" value="Znf_CCHC_sf"/>
</dbReference>
<feature type="compositionally biased region" description="Low complexity" evidence="7">
    <location>
        <begin position="181"/>
        <end position="190"/>
    </location>
</feature>
<dbReference type="Pfam" id="PF00443">
    <property type="entry name" value="UCH"/>
    <property type="match status" value="1"/>
</dbReference>
<accession>A0A024U2U8</accession>
<dbReference type="AlphaFoldDB" id="A0A024U2U8"/>
<feature type="region of interest" description="Disordered" evidence="7">
    <location>
        <begin position="23"/>
        <end position="45"/>
    </location>
</feature>
<reference evidence="11" key="1">
    <citation type="submission" date="2013-12" db="EMBL/GenBank/DDBJ databases">
        <title>The Genome Sequence of Aphanomyces invadans NJM9701.</title>
        <authorList>
            <consortium name="The Broad Institute Genomics Platform"/>
            <person name="Russ C."/>
            <person name="Tyler B."/>
            <person name="van West P."/>
            <person name="Dieguez-Uribeondo J."/>
            <person name="Young S.K."/>
            <person name="Zeng Q."/>
            <person name="Gargeya S."/>
            <person name="Fitzgerald M."/>
            <person name="Abouelleil A."/>
            <person name="Alvarado L."/>
            <person name="Chapman S.B."/>
            <person name="Gainer-Dewar J."/>
            <person name="Goldberg J."/>
            <person name="Griggs A."/>
            <person name="Gujja S."/>
            <person name="Hansen M."/>
            <person name="Howarth C."/>
            <person name="Imamovic A."/>
            <person name="Ireland A."/>
            <person name="Larimer J."/>
            <person name="McCowan C."/>
            <person name="Murphy C."/>
            <person name="Pearson M."/>
            <person name="Poon T.W."/>
            <person name="Priest M."/>
            <person name="Roberts A."/>
            <person name="Saif S."/>
            <person name="Shea T."/>
            <person name="Sykes S."/>
            <person name="Wortman J."/>
            <person name="Nusbaum C."/>
            <person name="Birren B."/>
        </authorList>
    </citation>
    <scope>NUCLEOTIDE SEQUENCE [LARGE SCALE GENOMIC DNA]</scope>
    <source>
        <strain evidence="11">NJM9701</strain>
    </source>
</reference>
<name>A0A024U2U8_9STRA</name>
<protein>
    <recommendedName>
        <fullName evidence="12">USP domain-containing protein</fullName>
    </recommendedName>
</protein>
<dbReference type="SMART" id="SM00343">
    <property type="entry name" value="ZnF_C2HC"/>
    <property type="match status" value="1"/>
</dbReference>
<dbReference type="SMART" id="SM00356">
    <property type="entry name" value="ZnF_C3H1"/>
    <property type="match status" value="1"/>
</dbReference>
<feature type="domain" description="C3H1-type" evidence="8">
    <location>
        <begin position="223"/>
        <end position="250"/>
    </location>
</feature>
<dbReference type="GO" id="GO:0008270">
    <property type="term" value="F:zinc ion binding"/>
    <property type="evidence" value="ECO:0007669"/>
    <property type="project" value="UniProtKB-KW"/>
</dbReference>
<feature type="zinc finger region" description="C3H1-type" evidence="6">
    <location>
        <begin position="223"/>
        <end position="250"/>
    </location>
</feature>
<dbReference type="VEuPathDB" id="FungiDB:H310_07299"/>
<dbReference type="InterPro" id="IPR001878">
    <property type="entry name" value="Znf_CCHC"/>
</dbReference>
<evidence type="ECO:0000256" key="1">
    <source>
        <dbReference type="ARBA" id="ARBA00022723"/>
    </source>
</evidence>
<proteinExistence type="predicted"/>
<evidence type="ECO:0000256" key="4">
    <source>
        <dbReference type="ARBA" id="ARBA00022801"/>
    </source>
</evidence>
<evidence type="ECO:0000256" key="5">
    <source>
        <dbReference type="ARBA" id="ARBA00022833"/>
    </source>
</evidence>
<evidence type="ECO:0000256" key="7">
    <source>
        <dbReference type="SAM" id="MobiDB-lite"/>
    </source>
</evidence>
<dbReference type="PROSITE" id="PS50235">
    <property type="entry name" value="USP_3"/>
    <property type="match status" value="1"/>
</dbReference>
<dbReference type="PROSITE" id="PS50103">
    <property type="entry name" value="ZF_C3H1"/>
    <property type="match status" value="1"/>
</dbReference>
<dbReference type="RefSeq" id="XP_008870891.1">
    <property type="nucleotide sequence ID" value="XM_008872669.1"/>
</dbReference>
<organism evidence="11">
    <name type="scientific">Aphanomyces invadans</name>
    <dbReference type="NCBI Taxonomy" id="157072"/>
    <lineage>
        <taxon>Eukaryota</taxon>
        <taxon>Sar</taxon>
        <taxon>Stramenopiles</taxon>
        <taxon>Oomycota</taxon>
        <taxon>Saprolegniomycetes</taxon>
        <taxon>Saprolegniales</taxon>
        <taxon>Verrucalvaceae</taxon>
        <taxon>Aphanomyces</taxon>
    </lineage>
</organism>
<dbReference type="GO" id="GO:0003676">
    <property type="term" value="F:nucleic acid binding"/>
    <property type="evidence" value="ECO:0007669"/>
    <property type="project" value="InterPro"/>
</dbReference>
<dbReference type="eggNOG" id="KOG1887">
    <property type="taxonomic scope" value="Eukaryota"/>
</dbReference>
<gene>
    <name evidence="11" type="ORF">H310_07299</name>
</gene>
<dbReference type="Pfam" id="PF18345">
    <property type="entry name" value="zf_CCCH_4"/>
    <property type="match status" value="1"/>
</dbReference>
<evidence type="ECO:0000256" key="6">
    <source>
        <dbReference type="PROSITE-ProRule" id="PRU00723"/>
    </source>
</evidence>
<dbReference type="SUPFAM" id="SSF90229">
    <property type="entry name" value="CCCH zinc finger"/>
    <property type="match status" value="1"/>
</dbReference>
<dbReference type="GO" id="GO:0016579">
    <property type="term" value="P:protein deubiquitination"/>
    <property type="evidence" value="ECO:0007669"/>
    <property type="project" value="InterPro"/>
</dbReference>
<evidence type="ECO:0008006" key="12">
    <source>
        <dbReference type="Google" id="ProtNLM"/>
    </source>
</evidence>
<feature type="region of interest" description="Disordered" evidence="7">
    <location>
        <begin position="478"/>
        <end position="535"/>
    </location>
</feature>
<keyword evidence="1 6" id="KW-0479">Metal-binding</keyword>
<evidence type="ECO:0000259" key="10">
    <source>
        <dbReference type="PROSITE" id="PS50235"/>
    </source>
</evidence>
<sequence>MEQTLDGRAAKNPPSTHVFHLGGLSTAKSQPSGATMDGGYNPPGNPAVSNKLPSPRHIHHQQHHGDVYLAKVKADAPAASGGAYYAAPSSSHSSIQPPYNPNVMHGNSSGKRYYNPHLINPPLPPLPPTNTTPLNPVPTPTSMYPKPSPSDSFHRPVQDATYHRPPQSNHVNTVSHHRHPSSAPLPSSSHNMEQVKCHRCGDKGHIAPSCPSRRSHHHSSYSKHQPRTCKYWLNGNCHKGDDCTFVHALVPDANGLYYPPHMLRHTHQGTMYPPMDQTFYYPPPPVPQHHVGYGYDPNIHHIALGSDDAYEYQQPSEVYPGPSVAQAGYGGAPYYPYDTSYGHYQYPGQRYATPPAPAVYHPQQQPPPPPPHHHATSTHPAKMYNYPQPHHHSTPRNNFAHPYPTDPAALGQPPYNSPVTRTSPPDSFQGCVDDVSELVTSFAHADVNAAPSVAFEVPAVVSAAPLSKENANVASALAETTPLDDKPPSTVSIQRSTSKSSVASPTDVSGKGTKKKKKAKPMQSLSLTLPPLTEKGLRNDSGENNCFLNVVVQALFHLETFQSRWTETTAVPHECAGDGRCVYCSLASVFALLASDADGESDKTGGVSSDSLRKVLSAISTSPLPAAEERYKAGSMDDAAEAHETILRSLHEALASSSVASPCNCLAHSVFGLWVGEEAVCPLCQTSMATPPYDAMMLHVATEAIKESAANKSKVSNKAVVKRFDDLLATVWAAAGSSKKCTTCRHDKVYESRLQLKQVPRVFTVGLTWKNNSANMATLKSIVTAMECSVRLGRVFPNMVADGQLGGPDEGQATLLAMYCFFGHHYMAFIYKAATQEWLSFNDTVVRRVGTRWSDVQAACLENHYQPYVLFYDVAPTKPKVSSDDRVLQFTIGDFVMSVASEVDRENWKATDVDANDAAEPVTAQERDRHHLQPSHLK</sequence>
<feature type="compositionally biased region" description="Polar residues" evidence="7">
    <location>
        <begin position="489"/>
        <end position="507"/>
    </location>
</feature>
<dbReference type="SUPFAM" id="SSF54001">
    <property type="entry name" value="Cysteine proteinases"/>
    <property type="match status" value="1"/>
</dbReference>
<dbReference type="InterPro" id="IPR038765">
    <property type="entry name" value="Papain-like_cys_pep_sf"/>
</dbReference>
<dbReference type="PROSITE" id="PS50158">
    <property type="entry name" value="ZF_CCHC"/>
    <property type="match status" value="1"/>
</dbReference>
<keyword evidence="4" id="KW-0378">Hydrolase</keyword>
<dbReference type="InterPro" id="IPR036855">
    <property type="entry name" value="Znf_CCCH_sf"/>
</dbReference>
<keyword evidence="5 6" id="KW-0862">Zinc</keyword>
<dbReference type="GO" id="GO:0004843">
    <property type="term" value="F:cysteine-type deubiquitinase activity"/>
    <property type="evidence" value="ECO:0007669"/>
    <property type="project" value="InterPro"/>
</dbReference>
<evidence type="ECO:0000313" key="11">
    <source>
        <dbReference type="EMBL" id="ETW00756.1"/>
    </source>
</evidence>